<evidence type="ECO:0000259" key="3">
    <source>
        <dbReference type="SMART" id="SM01008"/>
    </source>
</evidence>
<dbReference type="SMART" id="SM01008">
    <property type="entry name" value="Ald_Xan_dh_C"/>
    <property type="match status" value="1"/>
</dbReference>
<dbReference type="RefSeq" id="WP_183345293.1">
    <property type="nucleotide sequence ID" value="NZ_JACHNU010000009.1"/>
</dbReference>
<dbReference type="InterPro" id="IPR000674">
    <property type="entry name" value="Ald_Oxase/Xan_DH_a/b"/>
</dbReference>
<dbReference type="PANTHER" id="PTHR11908:SF132">
    <property type="entry name" value="ALDEHYDE OXIDASE 1-RELATED"/>
    <property type="match status" value="1"/>
</dbReference>
<dbReference type="InterPro" id="IPR036856">
    <property type="entry name" value="Ald_Oxase/Xan_DH_a/b_sf"/>
</dbReference>
<comment type="caution">
    <text evidence="4">The sequence shown here is derived from an EMBL/GenBank/DDBJ whole genome shotgun (WGS) entry which is preliminary data.</text>
</comment>
<dbReference type="SUPFAM" id="SSF54665">
    <property type="entry name" value="CO dehydrogenase molybdoprotein N-domain-like"/>
    <property type="match status" value="1"/>
</dbReference>
<dbReference type="GO" id="GO:0005506">
    <property type="term" value="F:iron ion binding"/>
    <property type="evidence" value="ECO:0007669"/>
    <property type="project" value="InterPro"/>
</dbReference>
<dbReference type="InterPro" id="IPR046867">
    <property type="entry name" value="AldOxase/xan_DH_MoCoBD2"/>
</dbReference>
<organism evidence="4 5">
    <name type="scientific">Conexibacter arvalis</name>
    <dbReference type="NCBI Taxonomy" id="912552"/>
    <lineage>
        <taxon>Bacteria</taxon>
        <taxon>Bacillati</taxon>
        <taxon>Actinomycetota</taxon>
        <taxon>Thermoleophilia</taxon>
        <taxon>Solirubrobacterales</taxon>
        <taxon>Conexibacteraceae</taxon>
        <taxon>Conexibacter</taxon>
    </lineage>
</organism>
<dbReference type="EMBL" id="JACHNU010000009">
    <property type="protein sequence ID" value="MBB4664878.1"/>
    <property type="molecule type" value="Genomic_DNA"/>
</dbReference>
<keyword evidence="5" id="KW-1185">Reference proteome</keyword>
<dbReference type="Gene3D" id="3.30.365.10">
    <property type="entry name" value="Aldehyde oxidase/xanthine dehydrogenase, molybdopterin binding domain"/>
    <property type="match status" value="4"/>
</dbReference>
<accession>A0A840ILR6</accession>
<dbReference type="AlphaFoldDB" id="A0A840ILR6"/>
<dbReference type="InterPro" id="IPR008274">
    <property type="entry name" value="AldOxase/xan_DH_MoCoBD1"/>
</dbReference>
<dbReference type="InterPro" id="IPR016208">
    <property type="entry name" value="Ald_Oxase/xanthine_DH-like"/>
</dbReference>
<protein>
    <submittedName>
        <fullName evidence="4">Carbon-monoxide dehydrogenase large subunit</fullName>
        <ecNumber evidence="4">1.2.7.4</ecNumber>
    </submittedName>
</protein>
<keyword evidence="2 4" id="KW-0560">Oxidoreductase</keyword>
<keyword evidence="1" id="KW-0500">Molybdenum</keyword>
<dbReference type="Gene3D" id="3.90.1170.50">
    <property type="entry name" value="Aldehyde oxidase/xanthine dehydrogenase, a/b hammerhead"/>
    <property type="match status" value="1"/>
</dbReference>
<evidence type="ECO:0000256" key="1">
    <source>
        <dbReference type="ARBA" id="ARBA00022505"/>
    </source>
</evidence>
<dbReference type="InterPro" id="IPR037165">
    <property type="entry name" value="AldOxase/xan_DH_Mopterin-bd_sf"/>
</dbReference>
<gene>
    <name evidence="4" type="ORF">BDZ31_004496</name>
</gene>
<dbReference type="GO" id="GO:0043885">
    <property type="term" value="F:anaerobic carbon-monoxide dehydrogenase activity"/>
    <property type="evidence" value="ECO:0007669"/>
    <property type="project" value="UniProtKB-EC"/>
</dbReference>
<sequence>MGAAGAETAERGLPGGNGYVGRALKRKEDPRLITGRATYVDDLVLPGTLYAAIVRSPEAHARIASIDVSAAAAREGIEAVFTGEDMDDLAAPCPMVWVPPGVEVHVPDHWPLARGKVGYVGQAVAVVLGSDKYAVVDAAEEVLVDYEPLPVVVDPEAALRDGAPIIHEQFGTNQVFEWELAGGDVDAAFAEADVVMERRVVNHRTAGAAIEPRGALAEWREDHLTLWSSTQIPHVARVILSIELGIPEERIRVVAPEVGGGFGSKLQVYGEETLTAWCARKTGRPVKWTATRSDDMLTTHHGRDQIDYVRIAATREGELKAIDVRVIQDCGSYHLIEGPVIPTFTSCVVSGVYDFDAVRTTIVGVFTNKVTTDAIRGAGRPEATHLIEVCIDQLADELGIDRLELRRRNFIRDFPNERPHGFVYDSGDYDGTLDKCLELLDLDGFRREQEQLRSDPDRPVYRGVGFSTYVEICGLGPSRALGPDGWGMQGGYFESAQVRVLPTGGVMVYTGTSPHGQGLETSMAQIVADRLGLAPDAVEVIHGDTNTGPFGKDTYGSRSLSVGGEAVARAAEKVQDKAKRIVAHKLEAAPEDIEVAEGVFRVKGSPEQSMTLAEVATEAYIPADLPEGLEAGLDEISFYDPDNFVWPFGAHACVVEVDAETGRVEIVRWIAVDDCGPAINPKLIDGQVHGGAVHAIGQALYERIHYDEAGQLVTGTFVDYGLPTAAEVPSFETARTETRSPTNTLGVKGVGEAATIAASPAIVNAVIDALRPLGVRYIDMPLTSERVWNAIQEAKR</sequence>
<dbReference type="PANTHER" id="PTHR11908">
    <property type="entry name" value="XANTHINE DEHYDROGENASE"/>
    <property type="match status" value="1"/>
</dbReference>
<proteinExistence type="predicted"/>
<name>A0A840ILR6_9ACTN</name>
<dbReference type="SUPFAM" id="SSF56003">
    <property type="entry name" value="Molybdenum cofactor-binding domain"/>
    <property type="match status" value="1"/>
</dbReference>
<evidence type="ECO:0000313" key="4">
    <source>
        <dbReference type="EMBL" id="MBB4664878.1"/>
    </source>
</evidence>
<reference evidence="4 5" key="1">
    <citation type="submission" date="2020-08" db="EMBL/GenBank/DDBJ databases">
        <title>Genomic Encyclopedia of Archaeal and Bacterial Type Strains, Phase II (KMG-II): from individual species to whole genera.</title>
        <authorList>
            <person name="Goeker M."/>
        </authorList>
    </citation>
    <scope>NUCLEOTIDE SEQUENCE [LARGE SCALE GENOMIC DNA]</scope>
    <source>
        <strain evidence="4 5">DSM 23288</strain>
    </source>
</reference>
<dbReference type="Pfam" id="PF01315">
    <property type="entry name" value="Ald_Xan_dh_C"/>
    <property type="match status" value="1"/>
</dbReference>
<feature type="domain" description="Aldehyde oxidase/xanthine dehydrogenase a/b hammerhead" evidence="3">
    <location>
        <begin position="34"/>
        <end position="150"/>
    </location>
</feature>
<dbReference type="Pfam" id="PF20256">
    <property type="entry name" value="MoCoBD_2"/>
    <property type="match status" value="1"/>
</dbReference>
<evidence type="ECO:0000313" key="5">
    <source>
        <dbReference type="Proteomes" id="UP000585272"/>
    </source>
</evidence>
<dbReference type="Pfam" id="PF02738">
    <property type="entry name" value="MoCoBD_1"/>
    <property type="match status" value="1"/>
</dbReference>
<dbReference type="Proteomes" id="UP000585272">
    <property type="component" value="Unassembled WGS sequence"/>
</dbReference>
<evidence type="ECO:0000256" key="2">
    <source>
        <dbReference type="ARBA" id="ARBA00023002"/>
    </source>
</evidence>
<dbReference type="EC" id="1.2.7.4" evidence="4"/>